<dbReference type="Pfam" id="PF00584">
    <property type="entry name" value="SecE"/>
    <property type="match status" value="1"/>
</dbReference>
<evidence type="ECO:0000313" key="11">
    <source>
        <dbReference type="Proteomes" id="UP000250086"/>
    </source>
</evidence>
<keyword evidence="4 9" id="KW-0812">Transmembrane</keyword>
<evidence type="ECO:0000313" key="10">
    <source>
        <dbReference type="EMBL" id="SPT68952.1"/>
    </source>
</evidence>
<keyword evidence="3 9" id="KW-1003">Cell membrane</keyword>
<dbReference type="PANTHER" id="PTHR33910">
    <property type="entry name" value="PROTEIN TRANSLOCASE SUBUNIT SECE"/>
    <property type="match status" value="1"/>
</dbReference>
<dbReference type="NCBIfam" id="TIGR00964">
    <property type="entry name" value="secE_bact"/>
    <property type="match status" value="1"/>
</dbReference>
<evidence type="ECO:0000256" key="2">
    <source>
        <dbReference type="ARBA" id="ARBA00022448"/>
    </source>
</evidence>
<evidence type="ECO:0000256" key="6">
    <source>
        <dbReference type="ARBA" id="ARBA00022989"/>
    </source>
</evidence>
<comment type="subcellular location">
    <subcellularLocation>
        <location evidence="1">Membrane</location>
    </subcellularLocation>
</comment>
<comment type="subunit">
    <text evidence="9">Component of the Sec protein translocase complex. Heterotrimer consisting of SecY, SecE and SecG subunits. The heterotrimers can form oligomers, although 1 heterotrimer is thought to be able to translocate proteins. Interacts with the ribosome. Interacts with SecDF, and other proteins may be involved. Interacts with SecA.</text>
</comment>
<dbReference type="PRINTS" id="PR01650">
    <property type="entry name" value="SECETRNLCASE"/>
</dbReference>
<evidence type="ECO:0000256" key="3">
    <source>
        <dbReference type="ARBA" id="ARBA00022475"/>
    </source>
</evidence>
<protein>
    <recommendedName>
        <fullName evidence="9">Protein translocase subunit SecE</fullName>
    </recommendedName>
</protein>
<keyword evidence="2 9" id="KW-0813">Transport</keyword>
<keyword evidence="6 9" id="KW-1133">Transmembrane helix</keyword>
<dbReference type="Proteomes" id="UP000250086">
    <property type="component" value="Unassembled WGS sequence"/>
</dbReference>
<dbReference type="AlphaFoldDB" id="A0A2X0V9Q9"/>
<dbReference type="PANTHER" id="PTHR33910:SF1">
    <property type="entry name" value="PROTEIN TRANSLOCASE SUBUNIT SECE"/>
    <property type="match status" value="1"/>
</dbReference>
<dbReference type="HAMAP" id="MF_00422">
    <property type="entry name" value="SecE"/>
    <property type="match status" value="1"/>
</dbReference>
<dbReference type="RefSeq" id="WP_113743156.1">
    <property type="nucleotide sequence ID" value="NZ_UAPU01000006.1"/>
</dbReference>
<evidence type="ECO:0000256" key="5">
    <source>
        <dbReference type="ARBA" id="ARBA00022927"/>
    </source>
</evidence>
<feature type="transmembrane region" description="Helical" evidence="9">
    <location>
        <begin position="42"/>
        <end position="63"/>
    </location>
</feature>
<keyword evidence="8 9" id="KW-0472">Membrane</keyword>
<dbReference type="InterPro" id="IPR001901">
    <property type="entry name" value="Translocase_SecE/Sec61-g"/>
</dbReference>
<sequence>MSENKTKTKQTKVVNTKAPKANVKAAEVKKGEELFVSKPVNLLLWLLSFALLIAAIGGNFYYTQHYVIDESSLQRLGRVAIVIAVIVIALGVVLFTNKGHKLLSFARESYIELKKVVWPTRPEAVQTTIIVFVAVSLVSLFLYLCDVVFLQIVRAITL</sequence>
<feature type="transmembrane region" description="Helical" evidence="9">
    <location>
        <begin position="75"/>
        <end position="95"/>
    </location>
</feature>
<dbReference type="EMBL" id="UAPV01000001">
    <property type="protein sequence ID" value="SPT68952.1"/>
    <property type="molecule type" value="Genomic_DNA"/>
</dbReference>
<dbReference type="GO" id="GO:0065002">
    <property type="term" value="P:intracellular protein transmembrane transport"/>
    <property type="evidence" value="ECO:0007669"/>
    <property type="project" value="UniProtKB-UniRule"/>
</dbReference>
<dbReference type="GO" id="GO:0043952">
    <property type="term" value="P:protein transport by the Sec complex"/>
    <property type="evidence" value="ECO:0007669"/>
    <property type="project" value="UniProtKB-UniRule"/>
</dbReference>
<dbReference type="GO" id="GO:0006605">
    <property type="term" value="P:protein targeting"/>
    <property type="evidence" value="ECO:0007669"/>
    <property type="project" value="UniProtKB-UniRule"/>
</dbReference>
<dbReference type="Gene3D" id="1.20.5.1030">
    <property type="entry name" value="Preprotein translocase secy subunit"/>
    <property type="match status" value="1"/>
</dbReference>
<keyword evidence="11" id="KW-1185">Reference proteome</keyword>
<organism evidence="10 11">
    <name type="scientific">Anaerobiospirillum thomasii</name>
    <dbReference type="NCBI Taxonomy" id="179995"/>
    <lineage>
        <taxon>Bacteria</taxon>
        <taxon>Pseudomonadati</taxon>
        <taxon>Pseudomonadota</taxon>
        <taxon>Gammaproteobacteria</taxon>
        <taxon>Aeromonadales</taxon>
        <taxon>Succinivibrionaceae</taxon>
        <taxon>Anaerobiospirillum</taxon>
    </lineage>
</organism>
<comment type="similarity">
    <text evidence="9">Belongs to the SecE/SEC61-gamma family.</text>
</comment>
<dbReference type="InterPro" id="IPR005807">
    <property type="entry name" value="SecE_bac"/>
</dbReference>
<comment type="function">
    <text evidence="9">Essential subunit of the Sec protein translocation channel SecYEG. Clamps together the 2 halves of SecY. May contact the channel plug during translocation.</text>
</comment>
<dbReference type="GO" id="GO:0008320">
    <property type="term" value="F:protein transmembrane transporter activity"/>
    <property type="evidence" value="ECO:0007669"/>
    <property type="project" value="UniProtKB-UniRule"/>
</dbReference>
<evidence type="ECO:0000256" key="4">
    <source>
        <dbReference type="ARBA" id="ARBA00022692"/>
    </source>
</evidence>
<evidence type="ECO:0000256" key="9">
    <source>
        <dbReference type="HAMAP-Rule" id="MF_00422"/>
    </source>
</evidence>
<name>A0A2X0V9Q9_9GAMM</name>
<evidence type="ECO:0000256" key="8">
    <source>
        <dbReference type="ARBA" id="ARBA00023136"/>
    </source>
</evidence>
<keyword evidence="5 9" id="KW-0653">Protein transport</keyword>
<dbReference type="InterPro" id="IPR038379">
    <property type="entry name" value="SecE_sf"/>
</dbReference>
<accession>A0A2X0V9Q9</accession>
<reference evidence="10 11" key="1">
    <citation type="submission" date="2018-06" db="EMBL/GenBank/DDBJ databases">
        <authorList>
            <consortium name="Pathogen Informatics"/>
            <person name="Doyle S."/>
        </authorList>
    </citation>
    <scope>NUCLEOTIDE SEQUENCE [LARGE SCALE GENOMIC DNA]</scope>
    <source>
        <strain evidence="10 11">NCTC13093</strain>
    </source>
</reference>
<evidence type="ECO:0000256" key="7">
    <source>
        <dbReference type="ARBA" id="ARBA00023010"/>
    </source>
</evidence>
<evidence type="ECO:0000256" key="1">
    <source>
        <dbReference type="ARBA" id="ARBA00004370"/>
    </source>
</evidence>
<dbReference type="OrthoDB" id="9806365at2"/>
<feature type="transmembrane region" description="Helical" evidence="9">
    <location>
        <begin position="129"/>
        <end position="153"/>
    </location>
</feature>
<dbReference type="GO" id="GO:0009306">
    <property type="term" value="P:protein secretion"/>
    <property type="evidence" value="ECO:0007669"/>
    <property type="project" value="UniProtKB-UniRule"/>
</dbReference>
<comment type="caution">
    <text evidence="9">Lacks conserved residue(s) required for the propagation of feature annotation.</text>
</comment>
<gene>
    <name evidence="9 10" type="primary">secE</name>
    <name evidence="10" type="ORF">NCTC13093_00302</name>
</gene>
<proteinExistence type="inferred from homology"/>
<dbReference type="GO" id="GO:0005886">
    <property type="term" value="C:plasma membrane"/>
    <property type="evidence" value="ECO:0007669"/>
    <property type="project" value="UniProtKB-UniRule"/>
</dbReference>
<keyword evidence="7 9" id="KW-0811">Translocation</keyword>